<dbReference type="EMBL" id="LFYR01000643">
    <property type="protein sequence ID" value="KMZ72121.1"/>
    <property type="molecule type" value="Genomic_DNA"/>
</dbReference>
<keyword evidence="5 8" id="KW-1133">Transmembrane helix</keyword>
<feature type="compositionally biased region" description="Polar residues" evidence="9">
    <location>
        <begin position="424"/>
        <end position="453"/>
    </location>
</feature>
<comment type="subcellular location">
    <subcellularLocation>
        <location evidence="1">Membrane</location>
        <topology evidence="1">Multi-pass membrane protein</topology>
    </subcellularLocation>
</comment>
<feature type="transmembrane region" description="Helical" evidence="8">
    <location>
        <begin position="174"/>
        <end position="191"/>
    </location>
</feature>
<dbReference type="PANTHER" id="PTHR22883:SF203">
    <property type="entry name" value="PALMITOYLTRANSFERASE"/>
    <property type="match status" value="1"/>
</dbReference>
<reference evidence="12" key="1">
    <citation type="journal article" date="2016" name="Nature">
        <title>The genome of the seagrass Zostera marina reveals angiosperm adaptation to the sea.</title>
        <authorList>
            <person name="Olsen J.L."/>
            <person name="Rouze P."/>
            <person name="Verhelst B."/>
            <person name="Lin Y.-C."/>
            <person name="Bayer T."/>
            <person name="Collen J."/>
            <person name="Dattolo E."/>
            <person name="De Paoli E."/>
            <person name="Dittami S."/>
            <person name="Maumus F."/>
            <person name="Michel G."/>
            <person name="Kersting A."/>
            <person name="Lauritano C."/>
            <person name="Lohaus R."/>
            <person name="Toepel M."/>
            <person name="Tonon T."/>
            <person name="Vanneste K."/>
            <person name="Amirebrahimi M."/>
            <person name="Brakel J."/>
            <person name="Bostroem C."/>
            <person name="Chovatia M."/>
            <person name="Grimwood J."/>
            <person name="Jenkins J.W."/>
            <person name="Jueterbock A."/>
            <person name="Mraz A."/>
            <person name="Stam W.T."/>
            <person name="Tice H."/>
            <person name="Bornberg-Bauer E."/>
            <person name="Green P.J."/>
            <person name="Pearson G.A."/>
            <person name="Procaccini G."/>
            <person name="Duarte C.M."/>
            <person name="Schmutz J."/>
            <person name="Reusch T.B.H."/>
            <person name="Van de Peer Y."/>
        </authorList>
    </citation>
    <scope>NUCLEOTIDE SEQUENCE [LARGE SCALE GENOMIC DNA]</scope>
    <source>
        <strain evidence="12">cv. Finnish</strain>
    </source>
</reference>
<dbReference type="InterPro" id="IPR001594">
    <property type="entry name" value="Palmitoyltrfase_DHHC"/>
</dbReference>
<feature type="region of interest" description="Disordered" evidence="9">
    <location>
        <begin position="505"/>
        <end position="549"/>
    </location>
</feature>
<keyword evidence="3 8" id="KW-0808">Transferase</keyword>
<dbReference type="OrthoDB" id="9909019at2759"/>
<name>A0A0K9PT37_ZOSMR</name>
<dbReference type="InterPro" id="IPR039859">
    <property type="entry name" value="PFA4/ZDH16/20/ERF2-like"/>
</dbReference>
<evidence type="ECO:0000256" key="5">
    <source>
        <dbReference type="ARBA" id="ARBA00022989"/>
    </source>
</evidence>
<comment type="similarity">
    <text evidence="2 8">Belongs to the DHHC palmitoyltransferase family.</text>
</comment>
<keyword evidence="4 8" id="KW-0812">Transmembrane</keyword>
<feature type="region of interest" description="Disordered" evidence="9">
    <location>
        <begin position="412"/>
        <end position="453"/>
    </location>
</feature>
<gene>
    <name evidence="11" type="ORF">ZOSMA_16G00880</name>
</gene>
<evidence type="ECO:0000256" key="4">
    <source>
        <dbReference type="ARBA" id="ARBA00022692"/>
    </source>
</evidence>
<feature type="transmembrane region" description="Helical" evidence="8">
    <location>
        <begin position="45"/>
        <end position="62"/>
    </location>
</feature>
<evidence type="ECO:0000259" key="10">
    <source>
        <dbReference type="Pfam" id="PF01529"/>
    </source>
</evidence>
<dbReference type="EC" id="2.3.1.225" evidence="8"/>
<dbReference type="Proteomes" id="UP000036987">
    <property type="component" value="Unassembled WGS sequence"/>
</dbReference>
<keyword evidence="7 8" id="KW-0012">Acyltransferase</keyword>
<feature type="domain" description="Palmitoyltransferase DHHC" evidence="10">
    <location>
        <begin position="130"/>
        <end position="266"/>
    </location>
</feature>
<evidence type="ECO:0000256" key="3">
    <source>
        <dbReference type="ARBA" id="ARBA00022679"/>
    </source>
</evidence>
<dbReference type="OMA" id="LCTPPNI"/>
<dbReference type="GO" id="GO:0019706">
    <property type="term" value="F:protein-cysteine S-palmitoyltransferase activity"/>
    <property type="evidence" value="ECO:0000318"/>
    <property type="project" value="GO_Central"/>
</dbReference>
<evidence type="ECO:0000256" key="1">
    <source>
        <dbReference type="ARBA" id="ARBA00004141"/>
    </source>
</evidence>
<dbReference type="Pfam" id="PF01529">
    <property type="entry name" value="DHHC"/>
    <property type="match status" value="1"/>
</dbReference>
<evidence type="ECO:0000313" key="11">
    <source>
        <dbReference type="EMBL" id="KMZ72121.1"/>
    </source>
</evidence>
<dbReference type="AlphaFoldDB" id="A0A0K9PT37"/>
<proteinExistence type="inferred from homology"/>
<feature type="transmembrane region" description="Helical" evidence="8">
    <location>
        <begin position="12"/>
        <end position="33"/>
    </location>
</feature>
<evidence type="ECO:0000256" key="2">
    <source>
        <dbReference type="ARBA" id="ARBA00008574"/>
    </source>
</evidence>
<dbReference type="GO" id="GO:0005783">
    <property type="term" value="C:endoplasmic reticulum"/>
    <property type="evidence" value="ECO:0000318"/>
    <property type="project" value="GO_Central"/>
</dbReference>
<keyword evidence="6 8" id="KW-0472">Membrane</keyword>
<organism evidence="11 12">
    <name type="scientific">Zostera marina</name>
    <name type="common">Eelgrass</name>
    <dbReference type="NCBI Taxonomy" id="29655"/>
    <lineage>
        <taxon>Eukaryota</taxon>
        <taxon>Viridiplantae</taxon>
        <taxon>Streptophyta</taxon>
        <taxon>Embryophyta</taxon>
        <taxon>Tracheophyta</taxon>
        <taxon>Spermatophyta</taxon>
        <taxon>Magnoliopsida</taxon>
        <taxon>Liliopsida</taxon>
        <taxon>Zosteraceae</taxon>
        <taxon>Zostera</taxon>
    </lineage>
</organism>
<comment type="catalytic activity">
    <reaction evidence="8">
        <text>L-cysteinyl-[protein] + hexadecanoyl-CoA = S-hexadecanoyl-L-cysteinyl-[protein] + CoA</text>
        <dbReference type="Rhea" id="RHEA:36683"/>
        <dbReference type="Rhea" id="RHEA-COMP:10131"/>
        <dbReference type="Rhea" id="RHEA-COMP:11032"/>
        <dbReference type="ChEBI" id="CHEBI:29950"/>
        <dbReference type="ChEBI" id="CHEBI:57287"/>
        <dbReference type="ChEBI" id="CHEBI:57379"/>
        <dbReference type="ChEBI" id="CHEBI:74151"/>
        <dbReference type="EC" id="2.3.1.225"/>
    </reaction>
</comment>
<evidence type="ECO:0000256" key="6">
    <source>
        <dbReference type="ARBA" id="ARBA00023136"/>
    </source>
</evidence>
<dbReference type="GO" id="GO:0016020">
    <property type="term" value="C:membrane"/>
    <property type="evidence" value="ECO:0007669"/>
    <property type="project" value="UniProtKB-SubCell"/>
</dbReference>
<protein>
    <recommendedName>
        <fullName evidence="8">S-acyltransferase</fullName>
        <ecNumber evidence="8">2.3.1.225</ecNumber>
    </recommendedName>
    <alternativeName>
        <fullName evidence="8">Palmitoyltransferase</fullName>
    </alternativeName>
</protein>
<keyword evidence="12" id="KW-1185">Reference proteome</keyword>
<feature type="transmembrane region" description="Helical" evidence="8">
    <location>
        <begin position="227"/>
        <end position="251"/>
    </location>
</feature>
<accession>A0A0K9PT37</accession>
<dbReference type="PROSITE" id="PS50216">
    <property type="entry name" value="DHHC"/>
    <property type="match status" value="1"/>
</dbReference>
<dbReference type="PANTHER" id="PTHR22883">
    <property type="entry name" value="ZINC FINGER DHHC DOMAIN CONTAINING PROTEIN"/>
    <property type="match status" value="1"/>
</dbReference>
<comment type="domain">
    <text evidence="8">The DHHC domain is required for palmitoyltransferase activity.</text>
</comment>
<dbReference type="STRING" id="29655.A0A0K9PT37"/>
<dbReference type="GO" id="GO:0005794">
    <property type="term" value="C:Golgi apparatus"/>
    <property type="evidence" value="ECO:0000318"/>
    <property type="project" value="GO_Central"/>
</dbReference>
<evidence type="ECO:0000256" key="9">
    <source>
        <dbReference type="SAM" id="MobiDB-lite"/>
    </source>
</evidence>
<evidence type="ECO:0000256" key="8">
    <source>
        <dbReference type="RuleBase" id="RU079119"/>
    </source>
</evidence>
<evidence type="ECO:0000256" key="7">
    <source>
        <dbReference type="ARBA" id="ARBA00023315"/>
    </source>
</evidence>
<feature type="compositionally biased region" description="Polar residues" evidence="9">
    <location>
        <begin position="505"/>
        <end position="519"/>
    </location>
</feature>
<dbReference type="GO" id="GO:0006612">
    <property type="term" value="P:protein targeting to membrane"/>
    <property type="evidence" value="ECO:0000318"/>
    <property type="project" value="GO_Central"/>
</dbReference>
<evidence type="ECO:0000313" key="12">
    <source>
        <dbReference type="Proteomes" id="UP000036987"/>
    </source>
</evidence>
<comment type="caution">
    <text evidence="11">The sequence shown here is derived from an EMBL/GenBank/DDBJ whole genome shotgun (WGS) entry which is preliminary data.</text>
</comment>
<sequence>MARRHGWQLPAHTFQVVAITVYFLLSIAFYAFFAPFLGSDGYEHIAVGAYTFLALSVFFLYIRCTAINPADPGISKPCTGKMGEEGCVEEDSLVKQPVEMSWRVFFCGCIVEEDCRRDHIINRQQETNSDDALFCTLCNAEVRRFSKHCRSCDKCVDGFDHHCRWLNNCVGRKNYISFLFLMVLSFIWLAAQSTAGIAVLVQCFTHKTDTDIQIIERLGNGFSRAPFAAVVGFCTTVCLLATIPLGELFCFHMLLIRKGITTYEYVVAMRAQSEAPVQSVINDGGDVENPTIQSSPVSSSAVTAASGASSVGLSYRGAWCTPPRVFSDPNLEPSRAPSKRPVRISAWKLAKLDSAEAVKAASLARASSSILRPVNSRLQYYDYTDQSSSGNVSSRSSTAISVDVVGFRKSSGLNSKKKYPLPSDPSSQTSREFQDGNWETSCTSAGDESQPEQVTNIATRTNSTIFWDEHAGRFVSSHSQNGMGSSRIGRMELMYSGQSIFFASPVSNNNATAPSSSIWESGGRDRRNSRRELPVFDPSSSQDYFGRNL</sequence>
<feature type="compositionally biased region" description="Basic and acidic residues" evidence="9">
    <location>
        <begin position="522"/>
        <end position="534"/>
    </location>
</feature>